<accession>A0ABP4GK60</accession>
<dbReference type="InterPro" id="IPR007374">
    <property type="entry name" value="ASCH_domain"/>
</dbReference>
<reference evidence="3" key="1">
    <citation type="journal article" date="2019" name="Int. J. Syst. Evol. Microbiol.">
        <title>The Global Catalogue of Microorganisms (GCM) 10K type strain sequencing project: providing services to taxonomists for standard genome sequencing and annotation.</title>
        <authorList>
            <consortium name="The Broad Institute Genomics Platform"/>
            <consortium name="The Broad Institute Genome Sequencing Center for Infectious Disease"/>
            <person name="Wu L."/>
            <person name="Ma J."/>
        </authorList>
    </citation>
    <scope>NUCLEOTIDE SEQUENCE [LARGE SCALE GENOMIC DNA]</scope>
    <source>
        <strain evidence="3">JCM 13004</strain>
    </source>
</reference>
<dbReference type="EMBL" id="BAAALF010000011">
    <property type="protein sequence ID" value="GAA1223027.1"/>
    <property type="molecule type" value="Genomic_DNA"/>
</dbReference>
<comment type="caution">
    <text evidence="2">The sequence shown here is derived from an EMBL/GenBank/DDBJ whole genome shotgun (WGS) entry which is preliminary data.</text>
</comment>
<dbReference type="PANTHER" id="PTHR39203">
    <property type="entry name" value="CYTOPLASMIC PROTEIN-RELATED"/>
    <property type="match status" value="1"/>
</dbReference>
<gene>
    <name evidence="2" type="ORF">GCM10009665_11610</name>
</gene>
<dbReference type="PANTHER" id="PTHR39203:SF1">
    <property type="entry name" value="CYTOPLASMIC PROTEIN"/>
    <property type="match status" value="1"/>
</dbReference>
<dbReference type="SMART" id="SM01022">
    <property type="entry name" value="ASCH"/>
    <property type="match status" value="1"/>
</dbReference>
<dbReference type="RefSeq" id="WP_344439943.1">
    <property type="nucleotide sequence ID" value="NZ_BAAALF010000011.1"/>
</dbReference>
<dbReference type="InterPro" id="IPR015947">
    <property type="entry name" value="PUA-like_sf"/>
</dbReference>
<evidence type="ECO:0000313" key="3">
    <source>
        <dbReference type="Proteomes" id="UP001500037"/>
    </source>
</evidence>
<dbReference type="SUPFAM" id="SSF88697">
    <property type="entry name" value="PUA domain-like"/>
    <property type="match status" value="1"/>
</dbReference>
<protein>
    <recommendedName>
        <fullName evidence="1">ASCH domain-containing protein</fullName>
    </recommendedName>
</protein>
<name>A0ABP4GK60_9ACTN</name>
<organism evidence="2 3">
    <name type="scientific">Kitasatospora nipponensis</name>
    <dbReference type="NCBI Taxonomy" id="258049"/>
    <lineage>
        <taxon>Bacteria</taxon>
        <taxon>Bacillati</taxon>
        <taxon>Actinomycetota</taxon>
        <taxon>Actinomycetes</taxon>
        <taxon>Kitasatosporales</taxon>
        <taxon>Streptomycetaceae</taxon>
        <taxon>Kitasatospora</taxon>
    </lineage>
</organism>
<dbReference type="InterPro" id="IPR009326">
    <property type="entry name" value="DUF984"/>
</dbReference>
<dbReference type="Pfam" id="PF04266">
    <property type="entry name" value="ASCH"/>
    <property type="match status" value="1"/>
</dbReference>
<proteinExistence type="predicted"/>
<feature type="domain" description="ASCH" evidence="1">
    <location>
        <begin position="19"/>
        <end position="145"/>
    </location>
</feature>
<dbReference type="Proteomes" id="UP001500037">
    <property type="component" value="Unassembled WGS sequence"/>
</dbReference>
<evidence type="ECO:0000313" key="2">
    <source>
        <dbReference type="EMBL" id="GAA1223027.1"/>
    </source>
</evidence>
<dbReference type="PIRSF" id="PIRSF021320">
    <property type="entry name" value="DUF984"/>
    <property type="match status" value="1"/>
</dbReference>
<dbReference type="CDD" id="cd06553">
    <property type="entry name" value="ASCH_Ef3133_like"/>
    <property type="match status" value="1"/>
</dbReference>
<dbReference type="Gene3D" id="3.10.400.10">
    <property type="entry name" value="Sulfate adenylyltransferase"/>
    <property type="match status" value="1"/>
</dbReference>
<sequence length="151" mass="16546">MTHDTTLPAEYAGLPLNQFAFPGPLRDRLVAAILDGTKTSTTGLLADLEHENEPLPVVGGRSVVPDSAERPVAVLETTGVRVVRLAEVDLAHAVDEGEGDTTVAQWRAGHERFWHSPQMREALADPTFTVDDDTLVVLERFRLVADLRRRG</sequence>
<evidence type="ECO:0000259" key="1">
    <source>
        <dbReference type="SMART" id="SM01022"/>
    </source>
</evidence>
<keyword evidence="3" id="KW-1185">Reference proteome</keyword>